<dbReference type="CDD" id="cd13124">
    <property type="entry name" value="MATE_SpoVB_like"/>
    <property type="match status" value="1"/>
</dbReference>
<comment type="caution">
    <text evidence="7">The sequence shown here is derived from an EMBL/GenBank/DDBJ whole genome shotgun (WGS) entry which is preliminary data.</text>
</comment>
<feature type="transmembrane region" description="Helical" evidence="6">
    <location>
        <begin position="369"/>
        <end position="390"/>
    </location>
</feature>
<evidence type="ECO:0000256" key="2">
    <source>
        <dbReference type="ARBA" id="ARBA00022475"/>
    </source>
</evidence>
<dbReference type="InterPro" id="IPR050833">
    <property type="entry name" value="Poly_Biosynth_Transport"/>
</dbReference>
<evidence type="ECO:0000256" key="6">
    <source>
        <dbReference type="SAM" id="Phobius"/>
    </source>
</evidence>
<feature type="transmembrane region" description="Helical" evidence="6">
    <location>
        <begin position="490"/>
        <end position="511"/>
    </location>
</feature>
<evidence type="ECO:0000313" key="8">
    <source>
        <dbReference type="Proteomes" id="UP000483018"/>
    </source>
</evidence>
<evidence type="ECO:0000256" key="1">
    <source>
        <dbReference type="ARBA" id="ARBA00004651"/>
    </source>
</evidence>
<dbReference type="InterPro" id="IPR002797">
    <property type="entry name" value="Polysacc_synth"/>
</dbReference>
<reference evidence="7 8" key="1">
    <citation type="submission" date="2019-12" db="EMBL/GenBank/DDBJ databases">
        <title>Defluviitalea raffinosedens, isolated from a biogas fermenter, genome sequencing and characterization.</title>
        <authorList>
            <person name="Rettenmaier R."/>
            <person name="Schneider M."/>
            <person name="Neuhaus K."/>
            <person name="Liebl W."/>
            <person name="Zverlov V."/>
        </authorList>
    </citation>
    <scope>NUCLEOTIDE SEQUENCE [LARGE SCALE GENOMIC DNA]</scope>
    <source>
        <strain evidence="7 8">249c-K6</strain>
    </source>
</reference>
<feature type="transmembrane region" description="Helical" evidence="6">
    <location>
        <begin position="123"/>
        <end position="143"/>
    </location>
</feature>
<dbReference type="PIRSF" id="PIRSF038958">
    <property type="entry name" value="PG_synth_SpoVB"/>
    <property type="match status" value="1"/>
</dbReference>
<evidence type="ECO:0000256" key="4">
    <source>
        <dbReference type="ARBA" id="ARBA00022989"/>
    </source>
</evidence>
<dbReference type="OrthoDB" id="9775950at2"/>
<feature type="transmembrane region" description="Helical" evidence="6">
    <location>
        <begin position="422"/>
        <end position="441"/>
    </location>
</feature>
<comment type="subcellular location">
    <subcellularLocation>
        <location evidence="1">Cell membrane</location>
        <topology evidence="1">Multi-pass membrane protein</topology>
    </subcellularLocation>
</comment>
<feature type="transmembrane region" description="Helical" evidence="6">
    <location>
        <begin position="164"/>
        <end position="183"/>
    </location>
</feature>
<dbReference type="Pfam" id="PF01943">
    <property type="entry name" value="Polysacc_synt"/>
    <property type="match status" value="1"/>
</dbReference>
<dbReference type="Proteomes" id="UP000483018">
    <property type="component" value="Unassembled WGS sequence"/>
</dbReference>
<gene>
    <name evidence="7" type="ORF">GND95_00095</name>
</gene>
<feature type="transmembrane region" description="Helical" evidence="6">
    <location>
        <begin position="397"/>
        <end position="416"/>
    </location>
</feature>
<evidence type="ECO:0000256" key="5">
    <source>
        <dbReference type="ARBA" id="ARBA00023136"/>
    </source>
</evidence>
<dbReference type="EMBL" id="WSLF01000001">
    <property type="protein sequence ID" value="KAE9636870.1"/>
    <property type="molecule type" value="Genomic_DNA"/>
</dbReference>
<keyword evidence="4 6" id="KW-1133">Transmembrane helix</keyword>
<organism evidence="7 8">
    <name type="scientific">Defluviitalea raffinosedens</name>
    <dbReference type="NCBI Taxonomy" id="1450156"/>
    <lineage>
        <taxon>Bacteria</taxon>
        <taxon>Bacillati</taxon>
        <taxon>Bacillota</taxon>
        <taxon>Clostridia</taxon>
        <taxon>Lachnospirales</taxon>
        <taxon>Defluviitaleaceae</taxon>
        <taxon>Defluviitalea</taxon>
    </lineage>
</organism>
<keyword evidence="3 6" id="KW-0812">Transmembrane</keyword>
<proteinExistence type="predicted"/>
<feature type="transmembrane region" description="Helical" evidence="6">
    <location>
        <begin position="12"/>
        <end position="33"/>
    </location>
</feature>
<dbReference type="AlphaFoldDB" id="A0A7C8HG18"/>
<keyword evidence="8" id="KW-1185">Reference proteome</keyword>
<dbReference type="GO" id="GO:0005886">
    <property type="term" value="C:plasma membrane"/>
    <property type="evidence" value="ECO:0007669"/>
    <property type="project" value="UniProtKB-SubCell"/>
</dbReference>
<accession>A0A7C8HG18</accession>
<keyword evidence="2" id="KW-1003">Cell membrane</keyword>
<protein>
    <submittedName>
        <fullName evidence="7">Oligosaccharide flippase family protein</fullName>
    </submittedName>
</protein>
<keyword evidence="5 6" id="KW-0472">Membrane</keyword>
<evidence type="ECO:0000313" key="7">
    <source>
        <dbReference type="EMBL" id="KAE9636870.1"/>
    </source>
</evidence>
<feature type="transmembrane region" description="Helical" evidence="6">
    <location>
        <begin position="462"/>
        <end position="484"/>
    </location>
</feature>
<dbReference type="PANTHER" id="PTHR30250:SF21">
    <property type="entry name" value="LIPID II FLIPPASE MURJ"/>
    <property type="match status" value="1"/>
</dbReference>
<sequence length="537" mass="57742">MKKKNAGGALVKQAAILAAASLIVRVIGLIYRWPLTNMIGDDGNGLYGIAFNIYLLFFIISSSGLPASISKMVSERIALKQYKNAHKVFKVSLLLASVSGLICSLILWFGAKPIAKFMDNTRIVYSMMALAPTLLIVALMSVFRGYYQGMNTMVPTAISQIIEQVFNAVFSIILAGFLLKYGVEYGAAGGTMGTGIGALMGLLFLVFVYILARPRIMKRVNRQNDDEVNESSVSILKTLLLTSVPIIIGSTIFSFTNLVDVKMVMSILQSIGMTELEANELYGQLSGKYVTLTNLPISISTALATAIVPSIAASVALKEKKVVMNKVNLAMRVAMMLAAPSAVGLFVLGDPILKMLFPKYPAGGDLLRLGALAVIFQSLVQVATAILQGIGKPNIPAMNAGVGVIIKILLNFFLISIPSVNIKGAIISTIVCYMVIAYLDMKEAIRRTKVNLEIINTFIKPLGAGIGMGVFSFVFYEFILWGTANNTVSTLGSILLSIIVYLGILFAIGGIGKEEVLLLPKGEIIASKLIEIGIIRE</sequence>
<feature type="transmembrane region" description="Helical" evidence="6">
    <location>
        <begin position="195"/>
        <end position="212"/>
    </location>
</feature>
<dbReference type="RefSeq" id="WP_158738790.1">
    <property type="nucleotide sequence ID" value="NZ_WSLF01000001.1"/>
</dbReference>
<feature type="transmembrane region" description="Helical" evidence="6">
    <location>
        <begin position="45"/>
        <end position="67"/>
    </location>
</feature>
<feature type="transmembrane region" description="Helical" evidence="6">
    <location>
        <begin position="295"/>
        <end position="317"/>
    </location>
</feature>
<evidence type="ECO:0000256" key="3">
    <source>
        <dbReference type="ARBA" id="ARBA00022692"/>
    </source>
</evidence>
<feature type="transmembrane region" description="Helical" evidence="6">
    <location>
        <begin position="233"/>
        <end position="255"/>
    </location>
</feature>
<feature type="transmembrane region" description="Helical" evidence="6">
    <location>
        <begin position="329"/>
        <end position="349"/>
    </location>
</feature>
<feature type="transmembrane region" description="Helical" evidence="6">
    <location>
        <begin position="88"/>
        <end position="111"/>
    </location>
</feature>
<dbReference type="PANTHER" id="PTHR30250">
    <property type="entry name" value="PST FAMILY PREDICTED COLANIC ACID TRANSPORTER"/>
    <property type="match status" value="1"/>
</dbReference>
<name>A0A7C8HG18_9FIRM</name>
<dbReference type="InterPro" id="IPR024923">
    <property type="entry name" value="PG_synth_SpoVB"/>
</dbReference>